<feature type="compositionally biased region" description="Low complexity" evidence="1">
    <location>
        <begin position="273"/>
        <end position="288"/>
    </location>
</feature>
<feature type="compositionally biased region" description="Polar residues" evidence="1">
    <location>
        <begin position="340"/>
        <end position="354"/>
    </location>
</feature>
<keyword evidence="2" id="KW-1185">Reference proteome</keyword>
<feature type="compositionally biased region" description="Basic residues" evidence="1">
    <location>
        <begin position="415"/>
        <end position="424"/>
    </location>
</feature>
<dbReference type="CTD" id="41180"/>
<organism evidence="2 3">
    <name type="scientific">Trichoplusia ni</name>
    <name type="common">Cabbage looper</name>
    <dbReference type="NCBI Taxonomy" id="7111"/>
    <lineage>
        <taxon>Eukaryota</taxon>
        <taxon>Metazoa</taxon>
        <taxon>Ecdysozoa</taxon>
        <taxon>Arthropoda</taxon>
        <taxon>Hexapoda</taxon>
        <taxon>Insecta</taxon>
        <taxon>Pterygota</taxon>
        <taxon>Neoptera</taxon>
        <taxon>Endopterygota</taxon>
        <taxon>Lepidoptera</taxon>
        <taxon>Glossata</taxon>
        <taxon>Ditrysia</taxon>
        <taxon>Noctuoidea</taxon>
        <taxon>Noctuidae</taxon>
        <taxon>Plusiinae</taxon>
        <taxon>Trichoplusia</taxon>
    </lineage>
</organism>
<feature type="compositionally biased region" description="Low complexity" evidence="1">
    <location>
        <begin position="324"/>
        <end position="336"/>
    </location>
</feature>
<gene>
    <name evidence="3" type="primary">LOC113498792</name>
</gene>
<feature type="compositionally biased region" description="Basic and acidic residues" evidence="1">
    <location>
        <begin position="12"/>
        <end position="24"/>
    </location>
</feature>
<feature type="compositionally biased region" description="Basic residues" evidence="1">
    <location>
        <begin position="794"/>
        <end position="803"/>
    </location>
</feature>
<feature type="region of interest" description="Disordered" evidence="1">
    <location>
        <begin position="388"/>
        <end position="437"/>
    </location>
</feature>
<feature type="compositionally biased region" description="Polar residues" evidence="1">
    <location>
        <begin position="41"/>
        <end position="52"/>
    </location>
</feature>
<reference evidence="3" key="1">
    <citation type="submission" date="2025-08" db="UniProtKB">
        <authorList>
            <consortium name="RefSeq"/>
        </authorList>
    </citation>
    <scope>IDENTIFICATION</scope>
</reference>
<feature type="region of interest" description="Disordered" evidence="1">
    <location>
        <begin position="269"/>
        <end position="359"/>
    </location>
</feature>
<evidence type="ECO:0000313" key="2">
    <source>
        <dbReference type="Proteomes" id="UP000322000"/>
    </source>
</evidence>
<proteinExistence type="predicted"/>
<dbReference type="OrthoDB" id="7482643at2759"/>
<feature type="compositionally biased region" description="Polar residues" evidence="1">
    <location>
        <begin position="217"/>
        <end position="231"/>
    </location>
</feature>
<accession>A0A7E5W275</accession>
<feature type="compositionally biased region" description="Polar residues" evidence="1">
    <location>
        <begin position="124"/>
        <end position="152"/>
    </location>
</feature>
<feature type="compositionally biased region" description="Low complexity" evidence="1">
    <location>
        <begin position="721"/>
        <end position="734"/>
    </location>
</feature>
<protein>
    <submittedName>
        <fullName evidence="3">Uncharacterized protein LOC113498792</fullName>
    </submittedName>
</protein>
<dbReference type="GeneID" id="113498792"/>
<feature type="region of interest" description="Disordered" evidence="1">
    <location>
        <begin position="199"/>
        <end position="248"/>
    </location>
</feature>
<dbReference type="AlphaFoldDB" id="A0A7E5W275"/>
<name>A0A7E5W275_TRINI</name>
<feature type="compositionally biased region" description="Basic and acidic residues" evidence="1">
    <location>
        <begin position="735"/>
        <end position="746"/>
    </location>
</feature>
<dbReference type="KEGG" id="tnl:113498792"/>
<feature type="region of interest" description="Disordered" evidence="1">
    <location>
        <begin position="709"/>
        <end position="803"/>
    </location>
</feature>
<sequence>MPPRIRSRACKASKENIDVTENKSKPAKSTTKVPRKALADKTNSASDDTSVEITKPKKTIAKSSKAAPKQNAENIQNKKAKQNTQTKAVGKSKYTGQKENTQSVNDARPRRERRIPTRFVENPILNNLSNSKDSVNISQNSSVPEIISTKTPVTAEKPEITPKNCNDTGKPEPSPFKTPSKPDSSLLACRPRRICRLPSRFDDHSISPNKYIPIQPDNASTPIQQSKNQPDTIKRKANNKKSPAKVGNTIDSYLVPKVRLTRLPITDLENLKSSDNSSNKSSPDSNNNAKRTTRAKRNVPINSKTNVKRAPAKKGESPVKKLSPPAKKVVPLAKKLISPRKQNISPTKLNSSLTKKSETSVIEIVSPVKKTSPKKSNKNLSFKLLGSKKTSQKNDNNDLDIYEFTFDPNEEPQPQKKKHKRTVVKKPTQPKKATYKSSYDRNISRALSALKNAVKPSKTVEASKLPQITETEVVEVIAENVQQNITNNKVQLSTNNQNNIVLNDTGKTSVHECNYPSIRVEDIAADIEPSIDHHDDFNYSPVTTPRPHGAATPNASVQFRTSPERPVLNKDPLNLQEELSFFDDQPVASSSMNMSVRHPLASPWRVEFGSLPIKWPVNTYVKPNMTPAVESSFISAEDSIKKKHVYTNLFLPANEPPEPVSTTPNLKQTSIISFIREMAEKSARKKNGRSISPVKAIYVEVDKNTSKNKNKKLNKEAIPAENTSEEPSSNSIETSSEKENSKEEKRTRKRKNDGNICNLPAKSPRKKNDKDCTYFGFDDSENPDLENVSPIKNNKNKGRSMRTRSRAVLQEINGPTRAVLPVAAKTKIATSSDAVNKVYEELKSAADAPVFPEKDINVNDANATNIEDADVNDDSQSVHLFEDIEVVHHLKPTRKSYGKAKKVTFRHRSSSDSESNIAVAVNQNDSSDYDDLADLTFDIPDVKEKKTMKKKRPKKLMSKKEEKEAEAWAANFNSMCEDIEDFPLLVE</sequence>
<dbReference type="InParanoid" id="A0A7E5W275"/>
<evidence type="ECO:0000313" key="3">
    <source>
        <dbReference type="RefSeq" id="XP_026734738.1"/>
    </source>
</evidence>
<dbReference type="RefSeq" id="XP_026734738.1">
    <property type="nucleotide sequence ID" value="XM_026878937.1"/>
</dbReference>
<feature type="compositionally biased region" description="Basic residues" evidence="1">
    <location>
        <begin position="1"/>
        <end position="11"/>
    </location>
</feature>
<evidence type="ECO:0000256" key="1">
    <source>
        <dbReference type="SAM" id="MobiDB-lite"/>
    </source>
</evidence>
<dbReference type="Proteomes" id="UP000322000">
    <property type="component" value="Chromosome 11"/>
</dbReference>
<feature type="region of interest" description="Disordered" evidence="1">
    <location>
        <begin position="1"/>
        <end position="185"/>
    </location>
</feature>
<feature type="compositionally biased region" description="Polar residues" evidence="1">
    <location>
        <begin position="94"/>
        <end position="105"/>
    </location>
</feature>